<comment type="similarity">
    <text evidence="1">Belongs to the universal stress protein A family.</text>
</comment>
<dbReference type="EMBL" id="VZRB01000046">
    <property type="protein sequence ID" value="KAB1140082.1"/>
    <property type="molecule type" value="Genomic_DNA"/>
</dbReference>
<proteinExistence type="inferred from homology"/>
<dbReference type="SUPFAM" id="SSF52402">
    <property type="entry name" value="Adenine nucleotide alpha hydrolases-like"/>
    <property type="match status" value="1"/>
</dbReference>
<dbReference type="CDD" id="cd00293">
    <property type="entry name" value="USP-like"/>
    <property type="match status" value="1"/>
</dbReference>
<dbReference type="InterPro" id="IPR014729">
    <property type="entry name" value="Rossmann-like_a/b/a_fold"/>
</dbReference>
<sequence length="174" mass="18396">MTRLSDSNGIVVGVDGSEAAVAALRWAVQQARTLHTEVVAVHAWEPTARRFAPYAPASARPTVAEEREQAAELLASAVRRAFGPRIDNAVRVVLVEGPPARVLPQQARGALLLALGRRAHGQYELPAIGSVGRACLRHATVPVVTVPVSDRSAPRLRTVVTATSAPSRPAQRAG</sequence>
<accession>A0A6H9UP74</accession>
<evidence type="ECO:0000313" key="3">
    <source>
        <dbReference type="EMBL" id="KAB1140082.1"/>
    </source>
</evidence>
<dbReference type="PRINTS" id="PR01438">
    <property type="entry name" value="UNVRSLSTRESS"/>
</dbReference>
<organism evidence="3 4">
    <name type="scientific">Streptomyces luteolifulvus</name>
    <dbReference type="NCBI Taxonomy" id="2615112"/>
    <lineage>
        <taxon>Bacteria</taxon>
        <taxon>Bacillati</taxon>
        <taxon>Actinomycetota</taxon>
        <taxon>Actinomycetes</taxon>
        <taxon>Kitasatosporales</taxon>
        <taxon>Streptomycetaceae</taxon>
        <taxon>Streptomyces</taxon>
    </lineage>
</organism>
<comment type="caution">
    <text evidence="3">The sequence shown here is derived from an EMBL/GenBank/DDBJ whole genome shotgun (WGS) entry which is preliminary data.</text>
</comment>
<dbReference type="InterPro" id="IPR006016">
    <property type="entry name" value="UspA"/>
</dbReference>
<dbReference type="Proteomes" id="UP000442707">
    <property type="component" value="Unassembled WGS sequence"/>
</dbReference>
<gene>
    <name evidence="3" type="ORF">F7R91_37230</name>
</gene>
<dbReference type="RefSeq" id="WP_150957630.1">
    <property type="nucleotide sequence ID" value="NZ_VZRB01000046.1"/>
</dbReference>
<dbReference type="InterPro" id="IPR006015">
    <property type="entry name" value="Universal_stress_UspA"/>
</dbReference>
<dbReference type="PANTHER" id="PTHR46553:SF3">
    <property type="entry name" value="ADENINE NUCLEOTIDE ALPHA HYDROLASES-LIKE SUPERFAMILY PROTEIN"/>
    <property type="match status" value="1"/>
</dbReference>
<evidence type="ECO:0000256" key="1">
    <source>
        <dbReference type="ARBA" id="ARBA00008791"/>
    </source>
</evidence>
<dbReference type="Gene3D" id="3.40.50.620">
    <property type="entry name" value="HUPs"/>
    <property type="match status" value="1"/>
</dbReference>
<name>A0A6H9UP74_9ACTN</name>
<evidence type="ECO:0000313" key="4">
    <source>
        <dbReference type="Proteomes" id="UP000442707"/>
    </source>
</evidence>
<keyword evidence="4" id="KW-1185">Reference proteome</keyword>
<feature type="domain" description="UspA" evidence="2">
    <location>
        <begin position="10"/>
        <end position="147"/>
    </location>
</feature>
<reference evidence="3 4" key="1">
    <citation type="submission" date="2019-09" db="EMBL/GenBank/DDBJ databases">
        <title>Screening of Novel Bioactive Compounds from Soil-Associated.</title>
        <authorList>
            <person name="Zhao S."/>
        </authorList>
    </citation>
    <scope>NUCLEOTIDE SEQUENCE [LARGE SCALE GENOMIC DNA]</scope>
    <source>
        <strain evidence="3 4">HIT-DPA4</strain>
    </source>
</reference>
<dbReference type="AlphaFoldDB" id="A0A6H9UP74"/>
<dbReference type="Pfam" id="PF00582">
    <property type="entry name" value="Usp"/>
    <property type="match status" value="1"/>
</dbReference>
<dbReference type="PANTHER" id="PTHR46553">
    <property type="entry name" value="ADENINE NUCLEOTIDE ALPHA HYDROLASES-LIKE SUPERFAMILY PROTEIN"/>
    <property type="match status" value="1"/>
</dbReference>
<evidence type="ECO:0000259" key="2">
    <source>
        <dbReference type="Pfam" id="PF00582"/>
    </source>
</evidence>
<protein>
    <submittedName>
        <fullName evidence="3">Universal stress protein</fullName>
    </submittedName>
</protein>